<dbReference type="EMBL" id="CP055905">
    <property type="protein sequence ID" value="QMR43198.1"/>
    <property type="molecule type" value="Genomic_DNA"/>
</dbReference>
<keyword evidence="1" id="KW-0812">Transmembrane</keyword>
<dbReference type="InterPro" id="IPR021356">
    <property type="entry name" value="Integr_conj_element_PFL4702"/>
</dbReference>
<feature type="transmembrane region" description="Helical" evidence="1">
    <location>
        <begin position="99"/>
        <end position="118"/>
    </location>
</feature>
<keyword evidence="1" id="KW-1133">Transmembrane helix</keyword>
<feature type="transmembrane region" description="Helical" evidence="1">
    <location>
        <begin position="20"/>
        <end position="37"/>
    </location>
</feature>
<dbReference type="Proteomes" id="UP000514462">
    <property type="component" value="Plasmid pRHBSTW-00938_2"/>
</dbReference>
<proteinExistence type="predicted"/>
<protein>
    <submittedName>
        <fullName evidence="2">TIGR03745 family integrating conjugative element membrane protein</fullName>
    </submittedName>
</protein>
<accession>A0AAP9U862</accession>
<keyword evidence="1" id="KW-0472">Membrane</keyword>
<name>A0AAP9U862_KLEAE</name>
<feature type="transmembrane region" description="Helical" evidence="1">
    <location>
        <begin position="62"/>
        <end position="87"/>
    </location>
</feature>
<keyword evidence="2" id="KW-0614">Plasmid</keyword>
<organism evidence="2 3">
    <name type="scientific">Klebsiella aerogenes</name>
    <name type="common">Enterobacter aerogenes</name>
    <dbReference type="NCBI Taxonomy" id="548"/>
    <lineage>
        <taxon>Bacteria</taxon>
        <taxon>Pseudomonadati</taxon>
        <taxon>Pseudomonadota</taxon>
        <taxon>Gammaproteobacteria</taxon>
        <taxon>Enterobacterales</taxon>
        <taxon>Enterobacteriaceae</taxon>
        <taxon>Klebsiella/Raoultella group</taxon>
        <taxon>Klebsiella</taxon>
    </lineage>
</organism>
<dbReference type="AlphaFoldDB" id="A0AAP9U862"/>
<dbReference type="NCBIfam" id="TIGR03745">
    <property type="entry name" value="conj_TIGR03745"/>
    <property type="match status" value="1"/>
</dbReference>
<dbReference type="Pfam" id="PF11190">
    <property type="entry name" value="DUF2976"/>
    <property type="match status" value="1"/>
</dbReference>
<geneLocation type="plasmid" evidence="3">
    <name>prhbstw-00938_2</name>
</geneLocation>
<reference evidence="3" key="1">
    <citation type="submission" date="2020-06" db="EMBL/GenBank/DDBJ databases">
        <title>REHAB project genomes.</title>
        <authorList>
            <person name="Shaw L.P."/>
        </authorList>
    </citation>
    <scope>NUCLEOTIDE SEQUENCE [LARGE SCALE GENOMIC DNA]</scope>
    <source>
        <strain evidence="3">RHBSTW-00938</strain>
        <plasmid evidence="3">prhbstw-00938_2</plasmid>
    </source>
</reference>
<evidence type="ECO:0000313" key="2">
    <source>
        <dbReference type="EMBL" id="QMR43198.1"/>
    </source>
</evidence>
<evidence type="ECO:0000256" key="1">
    <source>
        <dbReference type="SAM" id="Phobius"/>
    </source>
</evidence>
<gene>
    <name evidence="2" type="ORF">HV331_25760</name>
</gene>
<sequence length="125" mass="13232">MPVRHQVKPVRQRWQQLRHIILALPLGAMAAPAMAGLPNVEPPSNGGGGGLMDQIKGYAQDGVVLIGLILAAVAFVYVAMAVVHTFAEVRDGKASWGKFGGIFVVGAILLVIVIWLLGKSVEILV</sequence>
<evidence type="ECO:0000313" key="3">
    <source>
        <dbReference type="Proteomes" id="UP000514462"/>
    </source>
</evidence>